<feature type="coiled-coil region" evidence="1">
    <location>
        <begin position="379"/>
        <end position="477"/>
    </location>
</feature>
<evidence type="ECO:0000259" key="3">
    <source>
        <dbReference type="Pfam" id="PF24670"/>
    </source>
</evidence>
<name>A0A9R0HWL3_SPIOL</name>
<accession>A0A9R0HWL3</accession>
<evidence type="ECO:0000256" key="2">
    <source>
        <dbReference type="SAM" id="MobiDB-lite"/>
    </source>
</evidence>
<dbReference type="RefSeq" id="XP_021838145.2">
    <property type="nucleotide sequence ID" value="XM_021982453.2"/>
</dbReference>
<keyword evidence="4" id="KW-1185">Reference proteome</keyword>
<feature type="compositionally biased region" description="Polar residues" evidence="2">
    <location>
        <begin position="33"/>
        <end position="46"/>
    </location>
</feature>
<feature type="domain" description="DUF7653" evidence="3">
    <location>
        <begin position="555"/>
        <end position="675"/>
    </location>
</feature>
<dbReference type="GeneID" id="110777869"/>
<feature type="compositionally biased region" description="Basic and acidic residues" evidence="2">
    <location>
        <begin position="16"/>
        <end position="32"/>
    </location>
</feature>
<gene>
    <name evidence="5 6" type="primary">LOC110777869</name>
</gene>
<keyword evidence="1" id="KW-0175">Coiled coil</keyword>
<sequence>MKKLFFPKSSSSHGAEGGEQRQKSPATRDKKQSSQMRWKTMGSGNLENKVRNSEHSIPICEGKVTEKKTISQTRSNLVLRRSRSFQMSSAADNSGRFSEQDLTGLRDWKNIPPRHRRRDISDCDYQFNKGDSKPKGFNVATVKMSRAEVLQDHACSCPSDSSSPQSSFVSTSIPGKVLDLYIDGEQHQEMKLGTSDYYPRSSKESNLFFLSRNYSLKSENQPESPRKIAKDVVERLLRIEQLCDPKSHGDTCPNWVEMPTTVCDKQSDRQCYDPTRVDILDKHLDGQSSTLLSEEKEDQAALALQRKLEEVKERTRLLSEQLAEGRSFQYYSDENVRNLVEEKRSLVLEIYDQLQCRIAEKVAAKEAVSLLKGEMNSTIVKLERDKDDVKSRLQKELDRRSDEWEDKLKQFQSEEHRLRDRVMELAEKNVSLQREKSGFHNKEKEYTDRISHMQIHLKNIIAETDEARSENDSLREQLSEIHYKLKVSEEVQSSMERNYKEKDRDYIELTKVVARLRGTCTEQERAVDGLRQCLNSENPTNKLQMEQLRLTGVEQDLRRQLETCIVETNSLRSENIYLLERLKNMGKVGGSSALKLEHELVSYVQCLQNMGLSLLNECIPMCDNLLGVLERKTDSEGFMESHSLVQHGIKVQRFRKDLEQLTRSLGKTAAVLKEKANIASSEPELPDTSNREALEDDLKSELEAERLLTKILKEKLYFKEKEVEQMQVELARALRSHDVLQREIQDTSDTVSCVNHKMKNLELQMIKKDGTINQIQGDIRSYDEELTTIRGTLSKVSQERDFMWQEVKGYSEKNMLLNHEVESLKKKIECLEEDTLLKDGQISILKDTLNNTKPFNILFETEHVNKF</sequence>
<dbReference type="Pfam" id="PF24670">
    <property type="entry name" value="DUF7653"/>
    <property type="match status" value="1"/>
</dbReference>
<dbReference type="PANTHER" id="PTHR47491">
    <property type="entry name" value="CAP-GLY DOMAIN LINKER"/>
    <property type="match status" value="1"/>
</dbReference>
<reference evidence="5 6" key="2">
    <citation type="submission" date="2025-05" db="UniProtKB">
        <authorList>
            <consortium name="RefSeq"/>
        </authorList>
    </citation>
    <scope>IDENTIFICATION</scope>
    <source>
        <tissue evidence="5 6">Leaf</tissue>
    </source>
</reference>
<evidence type="ECO:0000256" key="1">
    <source>
        <dbReference type="SAM" id="Coils"/>
    </source>
</evidence>
<dbReference type="InterPro" id="IPR056070">
    <property type="entry name" value="DUF7653"/>
</dbReference>
<proteinExistence type="predicted"/>
<dbReference type="AlphaFoldDB" id="A0A9R0HWL3"/>
<dbReference type="Proteomes" id="UP000813463">
    <property type="component" value="Chromosome 1"/>
</dbReference>
<dbReference type="PANTHER" id="PTHR47491:SF5">
    <property type="entry name" value="CAP-GLY DOMAIN LINKER"/>
    <property type="match status" value="1"/>
</dbReference>
<dbReference type="KEGG" id="soe:110777869"/>
<evidence type="ECO:0000313" key="5">
    <source>
        <dbReference type="RefSeq" id="XP_021838145.2"/>
    </source>
</evidence>
<feature type="region of interest" description="Disordered" evidence="2">
    <location>
        <begin position="1"/>
        <end position="54"/>
    </location>
</feature>
<evidence type="ECO:0000313" key="4">
    <source>
        <dbReference type="Proteomes" id="UP000813463"/>
    </source>
</evidence>
<dbReference type="RefSeq" id="XP_021838146.2">
    <property type="nucleotide sequence ID" value="XM_021982454.2"/>
</dbReference>
<reference evidence="4" key="1">
    <citation type="journal article" date="2021" name="Nat. Commun.">
        <title>Genomic analyses provide insights into spinach domestication and the genetic basis of agronomic traits.</title>
        <authorList>
            <person name="Cai X."/>
            <person name="Sun X."/>
            <person name="Xu C."/>
            <person name="Sun H."/>
            <person name="Wang X."/>
            <person name="Ge C."/>
            <person name="Zhang Z."/>
            <person name="Wang Q."/>
            <person name="Fei Z."/>
            <person name="Jiao C."/>
            <person name="Wang Q."/>
        </authorList>
    </citation>
    <scope>NUCLEOTIDE SEQUENCE [LARGE SCALE GENOMIC DNA]</scope>
    <source>
        <strain evidence="4">cv. Varoflay</strain>
    </source>
</reference>
<feature type="coiled-coil region" evidence="1">
    <location>
        <begin position="294"/>
        <end position="321"/>
    </location>
</feature>
<organism evidence="4 6">
    <name type="scientific">Spinacia oleracea</name>
    <name type="common">Spinach</name>
    <dbReference type="NCBI Taxonomy" id="3562"/>
    <lineage>
        <taxon>Eukaryota</taxon>
        <taxon>Viridiplantae</taxon>
        <taxon>Streptophyta</taxon>
        <taxon>Embryophyta</taxon>
        <taxon>Tracheophyta</taxon>
        <taxon>Spermatophyta</taxon>
        <taxon>Magnoliopsida</taxon>
        <taxon>eudicotyledons</taxon>
        <taxon>Gunneridae</taxon>
        <taxon>Pentapetalae</taxon>
        <taxon>Caryophyllales</taxon>
        <taxon>Chenopodiaceae</taxon>
        <taxon>Chenopodioideae</taxon>
        <taxon>Anserineae</taxon>
        <taxon>Spinacia</taxon>
    </lineage>
</organism>
<evidence type="ECO:0000313" key="6">
    <source>
        <dbReference type="RefSeq" id="XP_021838146.2"/>
    </source>
</evidence>
<feature type="coiled-coil region" evidence="1">
    <location>
        <begin position="807"/>
        <end position="834"/>
    </location>
</feature>
<protein>
    <recommendedName>
        <fullName evidence="3">DUF7653 domain-containing protein</fullName>
    </recommendedName>
</protein>